<evidence type="ECO:0000313" key="1">
    <source>
        <dbReference type="EMBL" id="OCK81491.1"/>
    </source>
</evidence>
<name>A0A8E2ECX2_9PEZI</name>
<sequence length="107" mass="12367">MCTCKHYTSPTCNHTWLELVNPCKPGRNLSNCPRFQDGSMTFVRSLPPFEKRTTPDDCCPQCHLPYYDGKATRMIRKERNGSSWFILRPPKKTKPKHAVEVAFCCVM</sequence>
<dbReference type="Proteomes" id="UP000250266">
    <property type="component" value="Unassembled WGS sequence"/>
</dbReference>
<accession>A0A8E2ECX2</accession>
<keyword evidence="2" id="KW-1185">Reference proteome</keyword>
<protein>
    <submittedName>
        <fullName evidence="1">Uncharacterized protein</fullName>
    </submittedName>
</protein>
<dbReference type="OrthoDB" id="3640436at2759"/>
<gene>
    <name evidence="1" type="ORF">K432DRAFT_16004</name>
</gene>
<evidence type="ECO:0000313" key="2">
    <source>
        <dbReference type="Proteomes" id="UP000250266"/>
    </source>
</evidence>
<organism evidence="1 2">
    <name type="scientific">Lepidopterella palustris CBS 459.81</name>
    <dbReference type="NCBI Taxonomy" id="1314670"/>
    <lineage>
        <taxon>Eukaryota</taxon>
        <taxon>Fungi</taxon>
        <taxon>Dikarya</taxon>
        <taxon>Ascomycota</taxon>
        <taxon>Pezizomycotina</taxon>
        <taxon>Dothideomycetes</taxon>
        <taxon>Pleosporomycetidae</taxon>
        <taxon>Mytilinidiales</taxon>
        <taxon>Argynnaceae</taxon>
        <taxon>Lepidopterella</taxon>
    </lineage>
</organism>
<dbReference type="EMBL" id="KV744919">
    <property type="protein sequence ID" value="OCK81491.1"/>
    <property type="molecule type" value="Genomic_DNA"/>
</dbReference>
<proteinExistence type="predicted"/>
<reference evidence="1 2" key="1">
    <citation type="journal article" date="2016" name="Nat. Commun.">
        <title>Ectomycorrhizal ecology is imprinted in the genome of the dominant symbiotic fungus Cenococcum geophilum.</title>
        <authorList>
            <consortium name="DOE Joint Genome Institute"/>
            <person name="Peter M."/>
            <person name="Kohler A."/>
            <person name="Ohm R.A."/>
            <person name="Kuo A."/>
            <person name="Krutzmann J."/>
            <person name="Morin E."/>
            <person name="Arend M."/>
            <person name="Barry K.W."/>
            <person name="Binder M."/>
            <person name="Choi C."/>
            <person name="Clum A."/>
            <person name="Copeland A."/>
            <person name="Grisel N."/>
            <person name="Haridas S."/>
            <person name="Kipfer T."/>
            <person name="LaButti K."/>
            <person name="Lindquist E."/>
            <person name="Lipzen A."/>
            <person name="Maire R."/>
            <person name="Meier B."/>
            <person name="Mihaltcheva S."/>
            <person name="Molinier V."/>
            <person name="Murat C."/>
            <person name="Poggeler S."/>
            <person name="Quandt C.A."/>
            <person name="Sperisen C."/>
            <person name="Tritt A."/>
            <person name="Tisserant E."/>
            <person name="Crous P.W."/>
            <person name="Henrissat B."/>
            <person name="Nehls U."/>
            <person name="Egli S."/>
            <person name="Spatafora J.W."/>
            <person name="Grigoriev I.V."/>
            <person name="Martin F.M."/>
        </authorList>
    </citation>
    <scope>NUCLEOTIDE SEQUENCE [LARGE SCALE GENOMIC DNA]</scope>
    <source>
        <strain evidence="1 2">CBS 459.81</strain>
    </source>
</reference>
<dbReference type="AlphaFoldDB" id="A0A8E2ECX2"/>